<dbReference type="OrthoDB" id="70598at2759"/>
<evidence type="ECO:0000313" key="3">
    <source>
        <dbReference type="Proteomes" id="UP000002630"/>
    </source>
</evidence>
<dbReference type="InParanoid" id="D7FGR0"/>
<organism evidence="2 3">
    <name type="scientific">Ectocarpus siliculosus</name>
    <name type="common">Brown alga</name>
    <name type="synonym">Conferva siliculosa</name>
    <dbReference type="NCBI Taxonomy" id="2880"/>
    <lineage>
        <taxon>Eukaryota</taxon>
        <taxon>Sar</taxon>
        <taxon>Stramenopiles</taxon>
        <taxon>Ochrophyta</taxon>
        <taxon>PX clade</taxon>
        <taxon>Phaeophyceae</taxon>
        <taxon>Ectocarpales</taxon>
        <taxon>Ectocarpaceae</taxon>
        <taxon>Ectocarpus</taxon>
    </lineage>
</organism>
<evidence type="ECO:0000313" key="2">
    <source>
        <dbReference type="EMBL" id="CBJ28336.1"/>
    </source>
</evidence>
<feature type="region of interest" description="Disordered" evidence="1">
    <location>
        <begin position="24"/>
        <end position="73"/>
    </location>
</feature>
<name>D7FGR0_ECTSI</name>
<keyword evidence="3" id="KW-1185">Reference proteome</keyword>
<evidence type="ECO:0000256" key="1">
    <source>
        <dbReference type="SAM" id="MobiDB-lite"/>
    </source>
</evidence>
<proteinExistence type="predicted"/>
<reference evidence="2 3" key="1">
    <citation type="journal article" date="2010" name="Nature">
        <title>The Ectocarpus genome and the independent evolution of multicellularity in brown algae.</title>
        <authorList>
            <person name="Cock J.M."/>
            <person name="Sterck L."/>
            <person name="Rouze P."/>
            <person name="Scornet D."/>
            <person name="Allen A.E."/>
            <person name="Amoutzias G."/>
            <person name="Anthouard V."/>
            <person name="Artiguenave F."/>
            <person name="Aury J.M."/>
            <person name="Badger J.H."/>
            <person name="Beszteri B."/>
            <person name="Billiau K."/>
            <person name="Bonnet E."/>
            <person name="Bothwell J.H."/>
            <person name="Bowler C."/>
            <person name="Boyen C."/>
            <person name="Brownlee C."/>
            <person name="Carrano C.J."/>
            <person name="Charrier B."/>
            <person name="Cho G.Y."/>
            <person name="Coelho S.M."/>
            <person name="Collen J."/>
            <person name="Corre E."/>
            <person name="Da Silva C."/>
            <person name="Delage L."/>
            <person name="Delaroque N."/>
            <person name="Dittami S.M."/>
            <person name="Doulbeau S."/>
            <person name="Elias M."/>
            <person name="Farnham G."/>
            <person name="Gachon C.M."/>
            <person name="Gschloessl B."/>
            <person name="Heesch S."/>
            <person name="Jabbari K."/>
            <person name="Jubin C."/>
            <person name="Kawai H."/>
            <person name="Kimura K."/>
            <person name="Kloareg B."/>
            <person name="Kupper F.C."/>
            <person name="Lang D."/>
            <person name="Le Bail A."/>
            <person name="Leblanc C."/>
            <person name="Lerouge P."/>
            <person name="Lohr M."/>
            <person name="Lopez P.J."/>
            <person name="Martens C."/>
            <person name="Maumus F."/>
            <person name="Michel G."/>
            <person name="Miranda-Saavedra D."/>
            <person name="Morales J."/>
            <person name="Moreau H."/>
            <person name="Motomura T."/>
            <person name="Nagasato C."/>
            <person name="Napoli C.A."/>
            <person name="Nelson D.R."/>
            <person name="Nyvall-Collen P."/>
            <person name="Peters A.F."/>
            <person name="Pommier C."/>
            <person name="Potin P."/>
            <person name="Poulain J."/>
            <person name="Quesneville H."/>
            <person name="Read B."/>
            <person name="Rensing S.A."/>
            <person name="Ritter A."/>
            <person name="Rousvoal S."/>
            <person name="Samanta M."/>
            <person name="Samson G."/>
            <person name="Schroeder D.C."/>
            <person name="Segurens B."/>
            <person name="Strittmatter M."/>
            <person name="Tonon T."/>
            <person name="Tregear J.W."/>
            <person name="Valentin K."/>
            <person name="von Dassow P."/>
            <person name="Yamagishi T."/>
            <person name="Van de Peer Y."/>
            <person name="Wincker P."/>
        </authorList>
    </citation>
    <scope>NUCLEOTIDE SEQUENCE [LARGE SCALE GENOMIC DNA]</scope>
    <source>
        <strain evidence="3">Ec32 / CCAP1310/4</strain>
    </source>
</reference>
<protein>
    <submittedName>
        <fullName evidence="2">Uncharacterized protein</fullName>
    </submittedName>
</protein>
<accession>D7FGR0</accession>
<dbReference type="AlphaFoldDB" id="D7FGR0"/>
<dbReference type="Proteomes" id="UP000002630">
    <property type="component" value="Linkage Group LG29"/>
</dbReference>
<dbReference type="EMBL" id="FN649754">
    <property type="protein sequence ID" value="CBJ28336.1"/>
    <property type="molecule type" value="Genomic_DNA"/>
</dbReference>
<dbReference type="EMBL" id="FN647694">
    <property type="protein sequence ID" value="CBJ28336.1"/>
    <property type="molecule type" value="Genomic_DNA"/>
</dbReference>
<sequence length="100" mass="10985">MNAVRSARPRAAVNAAVARLATSSRGRKIVRDPRKAKQRPRASTALEEVREEERAPAPPKFQPFLQQDPAPQSFGSSMLQSMTWGVGMALAFTAVGMMFR</sequence>
<gene>
    <name evidence="2" type="ORF">Esi_0101_0027</name>
</gene>